<feature type="region of interest" description="Disordered" evidence="1">
    <location>
        <begin position="61"/>
        <end position="253"/>
    </location>
</feature>
<feature type="compositionally biased region" description="Acidic residues" evidence="1">
    <location>
        <begin position="105"/>
        <end position="126"/>
    </location>
</feature>
<proteinExistence type="predicted"/>
<evidence type="ECO:0000313" key="3">
    <source>
        <dbReference type="Proteomes" id="UP000193218"/>
    </source>
</evidence>
<comment type="caution">
    <text evidence="2">The sequence shown here is derived from an EMBL/GenBank/DDBJ whole genome shotgun (WGS) entry which is preliminary data.</text>
</comment>
<protein>
    <submittedName>
        <fullName evidence="2">Uncharacterized protein</fullName>
    </submittedName>
</protein>
<evidence type="ECO:0000313" key="2">
    <source>
        <dbReference type="EMBL" id="ORX36524.1"/>
    </source>
</evidence>
<dbReference type="EMBL" id="NBSH01000008">
    <property type="protein sequence ID" value="ORX36524.1"/>
    <property type="molecule type" value="Genomic_DNA"/>
</dbReference>
<dbReference type="AlphaFoldDB" id="A0A1Y1UG85"/>
<feature type="region of interest" description="Disordered" evidence="1">
    <location>
        <begin position="1"/>
        <end position="45"/>
    </location>
</feature>
<sequence>MSSPIASSSTATHAQPIHGFVGPLSTFPTRPRRASSPFSDASPATPISACAFIFGSHEPARADEFESSLTSPLTPRTSFTSAGSLTRHKSGSDKGSRRALFYIADAEDRDDDQEEHEEDDDEEEEEISHRWGGTQQPSSRAVAVAASYGQRQMFKAVTQSGDRTHSLKALQRRRTPLYPQDGLRRRLNESDESSASTHSPLLLPFFGPTETDSTSCGLKRRPAIRRKRSQSSIYDSMSLSTDSPLWPPSETSHLEGRCTPDGIPFYSLQAHPLRPRKAATIDIHTISTRLGSPVLDRDSEFARHLIDERRITTSPSEDDLTSAQRRSRPASLTIISEESASSPIGWVRRLSKRGRKAKKIGLDGDEKLGGCANSTQAVTGHKRRFSLPSLRFHR</sequence>
<feature type="compositionally biased region" description="Low complexity" evidence="1">
    <location>
        <begin position="67"/>
        <end position="81"/>
    </location>
</feature>
<gene>
    <name evidence="2" type="ORF">BD324DRAFT_656903</name>
</gene>
<name>A0A1Y1UG85_9TREE</name>
<feature type="compositionally biased region" description="Basic residues" evidence="1">
    <location>
        <begin position="218"/>
        <end position="229"/>
    </location>
</feature>
<organism evidence="2 3">
    <name type="scientific">Kockovaella imperatae</name>
    <dbReference type="NCBI Taxonomy" id="4999"/>
    <lineage>
        <taxon>Eukaryota</taxon>
        <taxon>Fungi</taxon>
        <taxon>Dikarya</taxon>
        <taxon>Basidiomycota</taxon>
        <taxon>Agaricomycotina</taxon>
        <taxon>Tremellomycetes</taxon>
        <taxon>Tremellales</taxon>
        <taxon>Cuniculitremaceae</taxon>
        <taxon>Kockovaella</taxon>
    </lineage>
</organism>
<dbReference type="InParanoid" id="A0A1Y1UG85"/>
<dbReference type="RefSeq" id="XP_021870625.1">
    <property type="nucleotide sequence ID" value="XM_022018852.1"/>
</dbReference>
<keyword evidence="3" id="KW-1185">Reference proteome</keyword>
<dbReference type="GeneID" id="33560661"/>
<feature type="region of interest" description="Disordered" evidence="1">
    <location>
        <begin position="310"/>
        <end position="329"/>
    </location>
</feature>
<reference evidence="2 3" key="1">
    <citation type="submission" date="2017-03" db="EMBL/GenBank/DDBJ databases">
        <title>Widespread Adenine N6-methylation of Active Genes in Fungi.</title>
        <authorList>
            <consortium name="DOE Joint Genome Institute"/>
            <person name="Mondo S.J."/>
            <person name="Dannebaum R.O."/>
            <person name="Kuo R.C."/>
            <person name="Louie K.B."/>
            <person name="Bewick A.J."/>
            <person name="Labutti K."/>
            <person name="Haridas S."/>
            <person name="Kuo A."/>
            <person name="Salamov A."/>
            <person name="Ahrendt S.R."/>
            <person name="Lau R."/>
            <person name="Bowen B.P."/>
            <person name="Lipzen A."/>
            <person name="Sullivan W."/>
            <person name="Andreopoulos W.B."/>
            <person name="Clum A."/>
            <person name="Lindquist E."/>
            <person name="Daum C."/>
            <person name="Northen T.R."/>
            <person name="Ramamoorthy G."/>
            <person name="Schmitz R.J."/>
            <person name="Gryganskyi A."/>
            <person name="Culley D."/>
            <person name="Magnuson J."/>
            <person name="James T.Y."/>
            <person name="O'Malley M.A."/>
            <person name="Stajich J.E."/>
            <person name="Spatafora J.W."/>
            <person name="Visel A."/>
            <person name="Grigoriev I.V."/>
        </authorList>
    </citation>
    <scope>NUCLEOTIDE SEQUENCE [LARGE SCALE GENOMIC DNA]</scope>
    <source>
        <strain evidence="2 3">NRRL Y-17943</strain>
    </source>
</reference>
<dbReference type="Proteomes" id="UP000193218">
    <property type="component" value="Unassembled WGS sequence"/>
</dbReference>
<feature type="compositionally biased region" description="Polar residues" evidence="1">
    <location>
        <begin position="1"/>
        <end position="13"/>
    </location>
</feature>
<accession>A0A1Y1UG85</accession>
<evidence type="ECO:0000256" key="1">
    <source>
        <dbReference type="SAM" id="MobiDB-lite"/>
    </source>
</evidence>
<feature type="compositionally biased region" description="Polar residues" evidence="1">
    <location>
        <begin position="230"/>
        <end position="243"/>
    </location>
</feature>